<organism evidence="1">
    <name type="scientific">viral metagenome</name>
    <dbReference type="NCBI Taxonomy" id="1070528"/>
    <lineage>
        <taxon>unclassified sequences</taxon>
        <taxon>metagenomes</taxon>
        <taxon>organismal metagenomes</taxon>
    </lineage>
</organism>
<evidence type="ECO:0008006" key="2">
    <source>
        <dbReference type="Google" id="ProtNLM"/>
    </source>
</evidence>
<dbReference type="AlphaFoldDB" id="A0A6C0HXI5"/>
<dbReference type="EMBL" id="MN740040">
    <property type="protein sequence ID" value="QHT85219.1"/>
    <property type="molecule type" value="Genomic_DNA"/>
</dbReference>
<evidence type="ECO:0000313" key="1">
    <source>
        <dbReference type="EMBL" id="QHT85219.1"/>
    </source>
</evidence>
<reference evidence="1" key="1">
    <citation type="journal article" date="2020" name="Nature">
        <title>Giant virus diversity and host interactions through global metagenomics.</title>
        <authorList>
            <person name="Schulz F."/>
            <person name="Roux S."/>
            <person name="Paez-Espino D."/>
            <person name="Jungbluth S."/>
            <person name="Walsh D.A."/>
            <person name="Denef V.J."/>
            <person name="McMahon K.D."/>
            <person name="Konstantinidis K.T."/>
            <person name="Eloe-Fadrosh E.A."/>
            <person name="Kyrpides N.C."/>
            <person name="Woyke T."/>
        </authorList>
    </citation>
    <scope>NUCLEOTIDE SEQUENCE</scope>
    <source>
        <strain evidence="1">GVMAG-M-3300023184-178</strain>
    </source>
</reference>
<accession>A0A6C0HXI5</accession>
<sequence length="321" mass="36748">MKSPNYLYSFILLGAASFLYNRYKKQTEDDEGMKQYELVKKYLLNDSSLAKSKKPIIWIHMTYEVNARWWPSFNSRNSDCLNQPYIYLTLKSIIDKCGNNFNICMIDDDTFANILPGWAVDLNLVANPIKSKLRELALAKVLYNYGGVVVPNSFICFQNLIDTYNTYTSNNKMFVGELLDRNSTSQQVNFFPNTKFMGCEKENSTMKDYIAYLETMNSTDYTDESNFLGAYGRWCNEKIVNGEMNLLTADKLGMKDTLGKPVTIERLMGNTYIDLPGTVKGLYIPADEILKRSAFQWFARLSAKQALASDTIISKYLVISN</sequence>
<name>A0A6C0HXI5_9ZZZZ</name>
<protein>
    <recommendedName>
        <fullName evidence="2">Nucleotide-diphospho-sugar transferase domain-containing protein</fullName>
    </recommendedName>
</protein>
<proteinExistence type="predicted"/>